<dbReference type="Proteomes" id="UP001064048">
    <property type="component" value="Chromosome 26"/>
</dbReference>
<sequence length="128" mass="13974">MALKFTFLLSVVLACVAAQSTSYRVCVSSSSTSQCQSLDRDDSQAFCTSVESRVDCALQLARGTVDIGYFTEEELLVLADLQSYSSIWTKYIPTSFRSTSAISLTVMFLHIPTTSVPAFGEYLIACLP</sequence>
<reference evidence="1 2" key="1">
    <citation type="journal article" date="2022" name="Genome Biol. Evol.">
        <title>The Spruce Budworm Genome: Reconstructing the Evolutionary History of Antifreeze Proteins.</title>
        <authorList>
            <person name="Beliveau C."/>
            <person name="Gagne P."/>
            <person name="Picq S."/>
            <person name="Vernygora O."/>
            <person name="Keeling C.I."/>
            <person name="Pinkney K."/>
            <person name="Doucet D."/>
            <person name="Wen F."/>
            <person name="Johnston J.S."/>
            <person name="Maaroufi H."/>
            <person name="Boyle B."/>
            <person name="Laroche J."/>
            <person name="Dewar K."/>
            <person name="Juretic N."/>
            <person name="Blackburn G."/>
            <person name="Nisole A."/>
            <person name="Brunet B."/>
            <person name="Brandao M."/>
            <person name="Lumley L."/>
            <person name="Duan J."/>
            <person name="Quan G."/>
            <person name="Lucarotti C.J."/>
            <person name="Roe A.D."/>
            <person name="Sperling F.A.H."/>
            <person name="Levesque R.C."/>
            <person name="Cusson M."/>
        </authorList>
    </citation>
    <scope>NUCLEOTIDE SEQUENCE [LARGE SCALE GENOMIC DNA]</scope>
    <source>
        <strain evidence="1">Glfc:IPQL:Cfum</strain>
    </source>
</reference>
<name>A0ACC0JS42_CHOFU</name>
<comment type="caution">
    <text evidence="1">The sequence shown here is derived from an EMBL/GenBank/DDBJ whole genome shotgun (WGS) entry which is preliminary data.</text>
</comment>
<gene>
    <name evidence="1" type="ORF">MSG28_014598</name>
</gene>
<evidence type="ECO:0000313" key="2">
    <source>
        <dbReference type="Proteomes" id="UP001064048"/>
    </source>
</evidence>
<accession>A0ACC0JS42</accession>
<protein>
    <submittedName>
        <fullName evidence="1">Uncharacterized protein</fullName>
    </submittedName>
</protein>
<keyword evidence="2" id="KW-1185">Reference proteome</keyword>
<evidence type="ECO:0000313" key="1">
    <source>
        <dbReference type="EMBL" id="KAI8426928.1"/>
    </source>
</evidence>
<organism evidence="1 2">
    <name type="scientific">Choristoneura fumiferana</name>
    <name type="common">Spruce budworm moth</name>
    <name type="synonym">Archips fumiferana</name>
    <dbReference type="NCBI Taxonomy" id="7141"/>
    <lineage>
        <taxon>Eukaryota</taxon>
        <taxon>Metazoa</taxon>
        <taxon>Ecdysozoa</taxon>
        <taxon>Arthropoda</taxon>
        <taxon>Hexapoda</taxon>
        <taxon>Insecta</taxon>
        <taxon>Pterygota</taxon>
        <taxon>Neoptera</taxon>
        <taxon>Endopterygota</taxon>
        <taxon>Lepidoptera</taxon>
        <taxon>Glossata</taxon>
        <taxon>Ditrysia</taxon>
        <taxon>Tortricoidea</taxon>
        <taxon>Tortricidae</taxon>
        <taxon>Tortricinae</taxon>
        <taxon>Choristoneura</taxon>
    </lineage>
</organism>
<proteinExistence type="predicted"/>
<dbReference type="EMBL" id="CM046126">
    <property type="protein sequence ID" value="KAI8426928.1"/>
    <property type="molecule type" value="Genomic_DNA"/>
</dbReference>